<feature type="region of interest" description="Disordered" evidence="1">
    <location>
        <begin position="1"/>
        <end position="43"/>
    </location>
</feature>
<dbReference type="AlphaFoldDB" id="A0AAV5SFJ4"/>
<proteinExistence type="predicted"/>
<dbReference type="EMBL" id="BTSX01000001">
    <property type="protein sequence ID" value="GMS78930.1"/>
    <property type="molecule type" value="Genomic_DNA"/>
</dbReference>
<comment type="caution">
    <text evidence="2">The sequence shown here is derived from an EMBL/GenBank/DDBJ whole genome shotgun (WGS) entry which is preliminary data.</text>
</comment>
<evidence type="ECO:0000313" key="2">
    <source>
        <dbReference type="EMBL" id="GMS78930.1"/>
    </source>
</evidence>
<keyword evidence="3" id="KW-1185">Reference proteome</keyword>
<accession>A0AAV5SFJ4</accession>
<organism evidence="2 3">
    <name type="scientific">Pristionchus entomophagus</name>
    <dbReference type="NCBI Taxonomy" id="358040"/>
    <lineage>
        <taxon>Eukaryota</taxon>
        <taxon>Metazoa</taxon>
        <taxon>Ecdysozoa</taxon>
        <taxon>Nematoda</taxon>
        <taxon>Chromadorea</taxon>
        <taxon>Rhabditida</taxon>
        <taxon>Rhabditina</taxon>
        <taxon>Diplogasteromorpha</taxon>
        <taxon>Diplogasteroidea</taxon>
        <taxon>Neodiplogasteridae</taxon>
        <taxon>Pristionchus</taxon>
    </lineage>
</organism>
<feature type="compositionally biased region" description="Basic and acidic residues" evidence="1">
    <location>
        <begin position="18"/>
        <end position="43"/>
    </location>
</feature>
<evidence type="ECO:0000313" key="3">
    <source>
        <dbReference type="Proteomes" id="UP001432027"/>
    </source>
</evidence>
<evidence type="ECO:0000256" key="1">
    <source>
        <dbReference type="SAM" id="MobiDB-lite"/>
    </source>
</evidence>
<name>A0AAV5SFJ4_9BILA</name>
<protein>
    <submittedName>
        <fullName evidence="2">Uncharacterized protein</fullName>
    </submittedName>
</protein>
<reference evidence="2" key="1">
    <citation type="submission" date="2023-10" db="EMBL/GenBank/DDBJ databases">
        <title>Genome assembly of Pristionchus species.</title>
        <authorList>
            <person name="Yoshida K."/>
            <person name="Sommer R.J."/>
        </authorList>
    </citation>
    <scope>NUCLEOTIDE SEQUENCE</scope>
    <source>
        <strain evidence="2">RS0144</strain>
    </source>
</reference>
<gene>
    <name evidence="2" type="ORF">PENTCL1PPCAC_1105</name>
</gene>
<dbReference type="Proteomes" id="UP001432027">
    <property type="component" value="Unassembled WGS sequence"/>
</dbReference>
<sequence>MEKIRRWRSDLPPTVLEPRGRDATSRLDLPHPKGEANDSEERMQWSRLLDGPSFKPLLVPRTSEAPPPRLPYPLSSALVYRIPLAPHLRLSYPP</sequence>